<protein>
    <submittedName>
        <fullName evidence="2">Cell wall surface anchor family protein</fullName>
    </submittedName>
</protein>
<dbReference type="EMBL" id="JARPZN010000037">
    <property type="protein sequence ID" value="MDT2692168.1"/>
    <property type="molecule type" value="Genomic_DNA"/>
</dbReference>
<proteinExistence type="predicted"/>
<dbReference type="EMBL" id="UFYW01000001">
    <property type="protein sequence ID" value="STD82090.1"/>
    <property type="molecule type" value="Genomic_DNA"/>
</dbReference>
<evidence type="ECO:0000313" key="2">
    <source>
        <dbReference type="EMBL" id="STD82090.1"/>
    </source>
</evidence>
<dbReference type="AlphaFoldDB" id="A0A376GXG4"/>
<dbReference type="RefSeq" id="WP_060814683.1">
    <property type="nucleotide sequence ID" value="NZ_JARPZN010000037.1"/>
</dbReference>
<gene>
    <name evidence="2" type="ORF">NCTC12360_00509</name>
    <name evidence="1" type="ORF">P7E30_18590</name>
</gene>
<reference evidence="2 3" key="1">
    <citation type="submission" date="2018-06" db="EMBL/GenBank/DDBJ databases">
        <authorList>
            <consortium name="Pathogen Informatics"/>
            <person name="Doyle S."/>
        </authorList>
    </citation>
    <scope>NUCLEOTIDE SEQUENCE [LARGE SCALE GENOMIC DNA]</scope>
    <source>
        <strain evidence="2 3">NCTC12360</strain>
    </source>
</reference>
<dbReference type="Proteomes" id="UP000254807">
    <property type="component" value="Unassembled WGS sequence"/>
</dbReference>
<evidence type="ECO:0000313" key="1">
    <source>
        <dbReference type="EMBL" id="MDT2692168.1"/>
    </source>
</evidence>
<sequence length="95" mass="10559">MPVVVQAQEGGQVPDEVAQTFFQRTKSNSILDAPKAFSVTDDNEASANSYENQSEQMCSYGSINDRFTEVQIEPMIPADRKADENEQIIDATEIK</sequence>
<evidence type="ECO:0000313" key="3">
    <source>
        <dbReference type="Proteomes" id="UP000254807"/>
    </source>
</evidence>
<dbReference type="OrthoDB" id="2185012at2"/>
<dbReference type="Proteomes" id="UP001183682">
    <property type="component" value="Unassembled WGS sequence"/>
</dbReference>
<reference evidence="1" key="2">
    <citation type="submission" date="2023-03" db="EMBL/GenBank/DDBJ databases">
        <authorList>
            <person name="Shen W."/>
            <person name="Cai J."/>
        </authorList>
    </citation>
    <scope>NUCLEOTIDE SEQUENCE</scope>
    <source>
        <strain evidence="1">K69-2</strain>
    </source>
</reference>
<keyword evidence="3" id="KW-1185">Reference proteome</keyword>
<organism evidence="2 3">
    <name type="scientific">Enterococcus gallinarum</name>
    <dbReference type="NCBI Taxonomy" id="1353"/>
    <lineage>
        <taxon>Bacteria</taxon>
        <taxon>Bacillati</taxon>
        <taxon>Bacillota</taxon>
        <taxon>Bacilli</taxon>
        <taxon>Lactobacillales</taxon>
        <taxon>Enterococcaceae</taxon>
        <taxon>Enterococcus</taxon>
    </lineage>
</organism>
<accession>A0A376GXG4</accession>
<name>A0A376GXG4_ENTGA</name>